<dbReference type="SUPFAM" id="SSF55486">
    <property type="entry name" value="Metalloproteases ('zincins'), catalytic domain"/>
    <property type="match status" value="1"/>
</dbReference>
<protein>
    <submittedName>
        <fullName evidence="1">Uncharacterized protein</fullName>
    </submittedName>
</protein>
<dbReference type="Proteomes" id="UP001589734">
    <property type="component" value="Unassembled WGS sequence"/>
</dbReference>
<comment type="caution">
    <text evidence="1">The sequence shown here is derived from an EMBL/GenBank/DDBJ whole genome shotgun (WGS) entry which is preliminary data.</text>
</comment>
<dbReference type="EMBL" id="JBHLYW010000009">
    <property type="protein sequence ID" value="MFC0078041.1"/>
    <property type="molecule type" value="Genomic_DNA"/>
</dbReference>
<keyword evidence="2" id="KW-1185">Reference proteome</keyword>
<proteinExistence type="predicted"/>
<organism evidence="1 2">
    <name type="scientific">Flavobacterium procerum</name>
    <dbReference type="NCBI Taxonomy" id="1455569"/>
    <lineage>
        <taxon>Bacteria</taxon>
        <taxon>Pseudomonadati</taxon>
        <taxon>Bacteroidota</taxon>
        <taxon>Flavobacteriia</taxon>
        <taxon>Flavobacteriales</taxon>
        <taxon>Flavobacteriaceae</taxon>
        <taxon>Flavobacterium</taxon>
    </lineage>
</organism>
<name>A0ABV6BTS8_9FLAO</name>
<evidence type="ECO:0000313" key="1">
    <source>
        <dbReference type="EMBL" id="MFC0078041.1"/>
    </source>
</evidence>
<reference evidence="1 2" key="1">
    <citation type="submission" date="2024-09" db="EMBL/GenBank/DDBJ databases">
        <authorList>
            <person name="Sun Q."/>
            <person name="Mori K."/>
        </authorList>
    </citation>
    <scope>NUCLEOTIDE SEQUENCE [LARGE SCALE GENOMIC DNA]</scope>
    <source>
        <strain evidence="1 2">CGMCC 1.12926</strain>
    </source>
</reference>
<dbReference type="RefSeq" id="WP_379682086.1">
    <property type="nucleotide sequence ID" value="NZ_JBHLYW010000009.1"/>
</dbReference>
<gene>
    <name evidence="1" type="ORF">ACFFLS_13400</name>
</gene>
<accession>A0ABV6BTS8</accession>
<evidence type="ECO:0000313" key="2">
    <source>
        <dbReference type="Proteomes" id="UP001589734"/>
    </source>
</evidence>
<sequence length="500" mass="58147">MSRTRIVKGKITEVTGGTSKIFGNSIKINSGGSIDYYAKNYTYGEPEQPPKKAVFLEEPIALAVVYFRPLEKEWKGEYGFDWLREKDNGYNLEPPYKDIIEGGYKDGVNNLNKEEAYEQLKTEYKSIDISLKEKEVAETNSGIPEKYYVPYLTLFSEQFVEALSKKMPEMLVKPCFEAELRMLLYIDEDLEKLEFDYNRDFFQLSYDQLAESKKNMGLKPAEKTIKIKCLKDLDQYKEICIYAYPKDKSNTDKKLAGKIIVLKNDSTVRKEEKIVLVEVKTDVGKKLKKGEKNGEFSLEEKQYLYKTLYQALIVPVVEETILDLRKNADFQIGGKHINIIDKNVKLFYRDNENELQKYLNVYKDCTTLFFDEKDDKGIKLNLKYEEYFTIFKFGIASNESAVVGAVEKIWVRNVIMLTTSKKDNCTLCHETMHGLGLRHIHHPSKEAIIYSSCKYTYPSGEFMSHYATNNVMAYIDNDAFSSWKWQWEIINPNIKKLCEI</sequence>